<reference evidence="1" key="1">
    <citation type="journal article" date="2023" name="Science">
        <title>Genome structures resolve the early diversification of teleost fishes.</title>
        <authorList>
            <person name="Parey E."/>
            <person name="Louis A."/>
            <person name="Montfort J."/>
            <person name="Bouchez O."/>
            <person name="Roques C."/>
            <person name="Iampietro C."/>
            <person name="Lluch J."/>
            <person name="Castinel A."/>
            <person name="Donnadieu C."/>
            <person name="Desvignes T."/>
            <person name="Floi Bucao C."/>
            <person name="Jouanno E."/>
            <person name="Wen M."/>
            <person name="Mejri S."/>
            <person name="Dirks R."/>
            <person name="Jansen H."/>
            <person name="Henkel C."/>
            <person name="Chen W.J."/>
            <person name="Zahm M."/>
            <person name="Cabau C."/>
            <person name="Klopp C."/>
            <person name="Thompson A.W."/>
            <person name="Robinson-Rechavi M."/>
            <person name="Braasch I."/>
            <person name="Lecointre G."/>
            <person name="Bobe J."/>
            <person name="Postlethwait J.H."/>
            <person name="Berthelot C."/>
            <person name="Roest Crollius H."/>
            <person name="Guiguen Y."/>
        </authorList>
    </citation>
    <scope>NUCLEOTIDE SEQUENCE</scope>
    <source>
        <strain evidence="1">WJC10195</strain>
    </source>
</reference>
<accession>A0A9Q1EPA3</accession>
<organism evidence="1 2">
    <name type="scientific">Synaphobranchus kaupii</name>
    <name type="common">Kaup's arrowtooth eel</name>
    <dbReference type="NCBI Taxonomy" id="118154"/>
    <lineage>
        <taxon>Eukaryota</taxon>
        <taxon>Metazoa</taxon>
        <taxon>Chordata</taxon>
        <taxon>Craniata</taxon>
        <taxon>Vertebrata</taxon>
        <taxon>Euteleostomi</taxon>
        <taxon>Actinopterygii</taxon>
        <taxon>Neopterygii</taxon>
        <taxon>Teleostei</taxon>
        <taxon>Anguilliformes</taxon>
        <taxon>Synaphobranchidae</taxon>
        <taxon>Synaphobranchus</taxon>
    </lineage>
</organism>
<dbReference type="AlphaFoldDB" id="A0A9Q1EPA3"/>
<dbReference type="Proteomes" id="UP001152622">
    <property type="component" value="Chromosome 14"/>
</dbReference>
<comment type="caution">
    <text evidence="1">The sequence shown here is derived from an EMBL/GenBank/DDBJ whole genome shotgun (WGS) entry which is preliminary data.</text>
</comment>
<gene>
    <name evidence="1" type="ORF">SKAU_G00323400</name>
</gene>
<keyword evidence="2" id="KW-1185">Reference proteome</keyword>
<name>A0A9Q1EPA3_SYNKA</name>
<dbReference type="EMBL" id="JAINUF010000014">
    <property type="protein sequence ID" value="KAJ8342412.1"/>
    <property type="molecule type" value="Genomic_DNA"/>
</dbReference>
<protein>
    <submittedName>
        <fullName evidence="1">Uncharacterized protein</fullName>
    </submittedName>
</protein>
<sequence length="99" mass="11042">MTGKSLSVPPTKNAVFWNHLLTLSHQSSLFLFMRGKRHLKANSISWSFRGLHQLALWSSKCTSPTAVDEGSRPGSTGCVLSLRTCSQVILRLPVREHRP</sequence>
<evidence type="ECO:0000313" key="1">
    <source>
        <dbReference type="EMBL" id="KAJ8342412.1"/>
    </source>
</evidence>
<proteinExistence type="predicted"/>
<evidence type="ECO:0000313" key="2">
    <source>
        <dbReference type="Proteomes" id="UP001152622"/>
    </source>
</evidence>